<dbReference type="GO" id="GO:0000122">
    <property type="term" value="P:negative regulation of transcription by RNA polymerase II"/>
    <property type="evidence" value="ECO:0007669"/>
    <property type="project" value="UniProtKB-ARBA"/>
</dbReference>
<dbReference type="Pfam" id="PF00096">
    <property type="entry name" value="zf-C2H2"/>
    <property type="match status" value="1"/>
</dbReference>
<feature type="compositionally biased region" description="Polar residues" evidence="12">
    <location>
        <begin position="1046"/>
        <end position="1062"/>
    </location>
</feature>
<feature type="compositionally biased region" description="Low complexity" evidence="12">
    <location>
        <begin position="1508"/>
        <end position="1530"/>
    </location>
</feature>
<evidence type="ECO:0000256" key="5">
    <source>
        <dbReference type="ARBA" id="ARBA00022771"/>
    </source>
</evidence>
<dbReference type="GO" id="GO:0000978">
    <property type="term" value="F:RNA polymerase II cis-regulatory region sequence-specific DNA binding"/>
    <property type="evidence" value="ECO:0007669"/>
    <property type="project" value="TreeGrafter"/>
</dbReference>
<evidence type="ECO:0000256" key="2">
    <source>
        <dbReference type="ARBA" id="ARBA00010831"/>
    </source>
</evidence>
<feature type="region of interest" description="Disordered" evidence="12">
    <location>
        <begin position="1036"/>
        <end position="1062"/>
    </location>
</feature>
<feature type="domain" description="C2H2-type" evidence="13">
    <location>
        <begin position="310"/>
        <end position="337"/>
    </location>
</feature>
<feature type="region of interest" description="Disordered" evidence="12">
    <location>
        <begin position="1560"/>
        <end position="1600"/>
    </location>
</feature>
<comment type="caution">
    <text evidence="14">The sequence shown here is derived from an EMBL/GenBank/DDBJ whole genome shotgun (WGS) entry which is preliminary data.</text>
</comment>
<feature type="region of interest" description="Disordered" evidence="12">
    <location>
        <begin position="1"/>
        <end position="31"/>
    </location>
</feature>
<feature type="domain" description="C2H2-type" evidence="13">
    <location>
        <begin position="518"/>
        <end position="548"/>
    </location>
</feature>
<feature type="region of interest" description="Disordered" evidence="12">
    <location>
        <begin position="1380"/>
        <end position="1538"/>
    </location>
</feature>
<dbReference type="PROSITE" id="PS50157">
    <property type="entry name" value="ZINC_FINGER_C2H2_2"/>
    <property type="match status" value="4"/>
</dbReference>
<feature type="region of interest" description="Disordered" evidence="12">
    <location>
        <begin position="821"/>
        <end position="961"/>
    </location>
</feature>
<dbReference type="GO" id="GO:0005634">
    <property type="term" value="C:nucleus"/>
    <property type="evidence" value="ECO:0007669"/>
    <property type="project" value="UniProtKB-SubCell"/>
</dbReference>
<feature type="compositionally biased region" description="Polar residues" evidence="12">
    <location>
        <begin position="1467"/>
        <end position="1480"/>
    </location>
</feature>
<feature type="compositionally biased region" description="Polar residues" evidence="12">
    <location>
        <begin position="1384"/>
        <end position="1415"/>
    </location>
</feature>
<evidence type="ECO:0000313" key="14">
    <source>
        <dbReference type="EMBL" id="OXA46860.1"/>
    </source>
</evidence>
<organism evidence="14 15">
    <name type="scientific">Folsomia candida</name>
    <name type="common">Springtail</name>
    <dbReference type="NCBI Taxonomy" id="158441"/>
    <lineage>
        <taxon>Eukaryota</taxon>
        <taxon>Metazoa</taxon>
        <taxon>Ecdysozoa</taxon>
        <taxon>Arthropoda</taxon>
        <taxon>Hexapoda</taxon>
        <taxon>Collembola</taxon>
        <taxon>Entomobryomorpha</taxon>
        <taxon>Isotomoidea</taxon>
        <taxon>Isotomidae</taxon>
        <taxon>Proisotominae</taxon>
        <taxon>Folsomia</taxon>
    </lineage>
</organism>
<evidence type="ECO:0000256" key="9">
    <source>
        <dbReference type="ARBA" id="ARBA00023163"/>
    </source>
</evidence>
<comment type="subcellular location">
    <subcellularLocation>
        <location evidence="1">Nucleus</location>
    </subcellularLocation>
</comment>
<proteinExistence type="inferred from homology"/>
<keyword evidence="10" id="KW-0539">Nucleus</keyword>
<dbReference type="OrthoDB" id="3214149at2759"/>
<dbReference type="InterPro" id="IPR043359">
    <property type="entry name" value="GLI-like"/>
</dbReference>
<evidence type="ECO:0000256" key="11">
    <source>
        <dbReference type="PROSITE-ProRule" id="PRU00042"/>
    </source>
</evidence>
<feature type="region of interest" description="Disordered" evidence="12">
    <location>
        <begin position="210"/>
        <end position="267"/>
    </location>
</feature>
<evidence type="ECO:0000256" key="8">
    <source>
        <dbReference type="ARBA" id="ARBA00023125"/>
    </source>
</evidence>
<dbReference type="FunFam" id="3.30.160.60:FF:000019">
    <property type="entry name" value="GLI family zinc finger 3"/>
    <property type="match status" value="1"/>
</dbReference>
<feature type="region of interest" description="Disordered" evidence="12">
    <location>
        <begin position="1301"/>
        <end position="1338"/>
    </location>
</feature>
<evidence type="ECO:0000256" key="7">
    <source>
        <dbReference type="ARBA" id="ARBA00023015"/>
    </source>
</evidence>
<accession>A0A226DP47</accession>
<keyword evidence="15" id="KW-1185">Reference proteome</keyword>
<dbReference type="FunFam" id="3.30.160.60:FF:000036">
    <property type="entry name" value="GLI family zinc finger 3"/>
    <property type="match status" value="1"/>
</dbReference>
<protein>
    <submittedName>
        <fullName evidence="14">Protein cubitus interruptus</fullName>
    </submittedName>
</protein>
<sequence>MDPLYGLHTSPTSSFRLSPSDSRGSTTGLGMPPDYMSVAASAGFCPRSLNDLHPAASTLSSAELAFAFDNARFASPRASLNARANRKRALSCSPYSDSFDINSMIRFSPSLVSLVNGSRGSSAASGSYGHLSAGTMSPALGMGAGLSGGFGGGMPPLQQLQAHLLRSGPLAGSLPGSPFLHHAGLYNSPFSAHQSLYMPSLQHSLNIKQEGESCPKSSPGVGAVSSTMEVDEHRVNTRRIKVRREPATTTSGTNGDDRGEGDKDEPGDFYETNCHWTNCCMEFGTQEELVTHINTDHIHANKKVFICRWKDCSREEKPFKAQYMLVVHMRRHTGEKPHRCTLFISSHHNPQSTNLSTNYNPQIHNPQTFPPTTIHKSTIHKPFHKLQSTIPQTTNLSTNYNPQIHNPQTFPPTTIHNSTNHKPFHQLQSTNPQSTNLSTNYNPQIHNPQTFPPTTIHKSTIHKPFHKLQSTIPQTTKKSCPLSTPQSTLWIHLNSYAFCTSHFCRCSARNATNPQKTKPCVEFEGCLKAYSRLENLKTHLRSHTGEKPYTCEYPGCVKAFSNASDRAKHQNRTHSNEKPYVCKAPGCTKRYTDPSSLRKHVKTVHGADFYASKKHKGNDHGSGHDHERNGKGGRGHNGSAESPRSEDMGSKTTSISSPSIKSEMDPNSPHQQSSPGGDSSGTEINGVEPMEEPISDNNVSTTNEMSDTGSVYDNSPMMTHHHHHQQPQQAQQPCWDLKEEEEVIPQMLGIGVGGGVGIGVGAGGGPGSHHPEEYYGGRRFRGRMGAKGFAFQPAPIPSSIDTHGPRRNLGIENLNRRITDLKMEGPPSSNNNYPSGGASLAAKPPGNDLNPRLPNPHMQTTLKSPPDQSNATTRRDSGNSTLSSYYSSMRSDGGQNSRRSSSLSQTSNQNVPPPQPHHRQVVNASPYDPISPGSSRRSSSAAQESDSATTDPNPLNSLASSSNTLTLTSSVQAQAHLERLHRRALGLEEKENQQQNNGSQNTLTSSGNYLIQSQTAAARLDASWVGNMMMRNSSDALSDMRRMSDPCTSMQQNGTTSRMQVSQGMSFVTPSQLNDALQRHQQKQQLHGQQQAGLSNPAGYQLQQQNGGANTAPPGSMQQNGGNPAQLEVSMGDDFLIPDDMANYLASECQGQQRFGYPSNQDPTRPSTCPPPNTGYPVPIPQNNLPPPPPYNQAVMDGWTPPNFPSPAQTQHRNANRPAFVSIQNNYQSGNHMAASNNNPAPSAACHFPPNPYGNQPLPSPAFSQPNAVSPPKCQDHPHVVSPSPRNLNISQQPSLANNMLQRGMPANNQPSSPAPYGTCDQPGAYPQQNGTENGHQPTYHQNVAGACYYPPNNNNGFSHNGGPVNNGYAHAPLSAAAGYAPPAQQNQPYGTQSYHQTGHQFPQNYHHNTQSCYQPQAPRPPPGNVSRTQCNYSTVQWSQNNGATASTNNGPPPPPPRYYNNSGPSWPTNTNNNTYFPQNQVPPGAVPRRGGGRGGNNPEIQCKSVTSQSQQSKIMLQQQNNMSQASSSSTPGPAQAMRPEAYQRTLEYVQQCQQQMWVSKESGNGSDHSNPLSPDSTTDPQHQQQNTLLGTCKSPNKPVTQTNCNNGTDSNNLFLGQQIVQNQH</sequence>
<feature type="compositionally biased region" description="Polar residues" evidence="12">
    <location>
        <begin position="668"/>
        <end position="683"/>
    </location>
</feature>
<dbReference type="FunFam" id="3.30.160.60:FF:000031">
    <property type="entry name" value="GLI family zinc finger 3"/>
    <property type="match status" value="1"/>
</dbReference>
<evidence type="ECO:0000256" key="4">
    <source>
        <dbReference type="ARBA" id="ARBA00022737"/>
    </source>
</evidence>
<evidence type="ECO:0000256" key="10">
    <source>
        <dbReference type="ARBA" id="ARBA00023242"/>
    </source>
</evidence>
<feature type="compositionally biased region" description="Basic and acidic residues" evidence="12">
    <location>
        <begin position="255"/>
        <end position="266"/>
    </location>
</feature>
<feature type="domain" description="C2H2-type" evidence="13">
    <location>
        <begin position="580"/>
        <end position="605"/>
    </location>
</feature>
<keyword evidence="7" id="KW-0805">Transcription regulation</keyword>
<gene>
    <name evidence="14" type="ORF">Fcan01_18266</name>
</gene>
<dbReference type="SUPFAM" id="SSF57667">
    <property type="entry name" value="beta-beta-alpha zinc fingers"/>
    <property type="match status" value="4"/>
</dbReference>
<keyword evidence="8" id="KW-0238">DNA-binding</keyword>
<dbReference type="PANTHER" id="PTHR45718">
    <property type="entry name" value="TRANSCRIPTIONAL ACTIVATOR CUBITUS INTERRUPTUS"/>
    <property type="match status" value="1"/>
</dbReference>
<keyword evidence="5 11" id="KW-0863">Zinc-finger</keyword>
<dbReference type="STRING" id="158441.A0A226DP47"/>
<evidence type="ECO:0000313" key="15">
    <source>
        <dbReference type="Proteomes" id="UP000198287"/>
    </source>
</evidence>
<dbReference type="EMBL" id="LNIX01000014">
    <property type="protein sequence ID" value="OXA46860.1"/>
    <property type="molecule type" value="Genomic_DNA"/>
</dbReference>
<dbReference type="GO" id="GO:0000981">
    <property type="term" value="F:DNA-binding transcription factor activity, RNA polymerase II-specific"/>
    <property type="evidence" value="ECO:0007669"/>
    <property type="project" value="TreeGrafter"/>
</dbReference>
<feature type="compositionally biased region" description="Polar residues" evidence="12">
    <location>
        <begin position="1327"/>
        <end position="1338"/>
    </location>
</feature>
<feature type="compositionally biased region" description="Polar residues" evidence="12">
    <location>
        <begin position="1301"/>
        <end position="1312"/>
    </location>
</feature>
<evidence type="ECO:0000256" key="3">
    <source>
        <dbReference type="ARBA" id="ARBA00022723"/>
    </source>
</evidence>
<dbReference type="GO" id="GO:0008270">
    <property type="term" value="F:zinc ion binding"/>
    <property type="evidence" value="ECO:0007669"/>
    <property type="project" value="UniProtKB-KW"/>
</dbReference>
<reference evidence="14 15" key="1">
    <citation type="submission" date="2015-12" db="EMBL/GenBank/DDBJ databases">
        <title>The genome of Folsomia candida.</title>
        <authorList>
            <person name="Faddeeva A."/>
            <person name="Derks M.F."/>
            <person name="Anvar Y."/>
            <person name="Smit S."/>
            <person name="Van Straalen N."/>
            <person name="Roelofs D."/>
        </authorList>
    </citation>
    <scope>NUCLEOTIDE SEQUENCE [LARGE SCALE GENOMIC DNA]</scope>
    <source>
        <strain evidence="14 15">VU population</strain>
        <tissue evidence="14">Whole body</tissue>
    </source>
</reference>
<dbReference type="InterPro" id="IPR036236">
    <property type="entry name" value="Znf_C2H2_sf"/>
</dbReference>
<feature type="domain" description="C2H2-type" evidence="13">
    <location>
        <begin position="549"/>
        <end position="579"/>
    </location>
</feature>
<dbReference type="PROSITE" id="PS00028">
    <property type="entry name" value="ZINC_FINGER_C2H2_1"/>
    <property type="match status" value="3"/>
</dbReference>
<feature type="compositionally biased region" description="Polar residues" evidence="12">
    <location>
        <begin position="9"/>
        <end position="28"/>
    </location>
</feature>
<feature type="compositionally biased region" description="Low complexity" evidence="12">
    <location>
        <begin position="931"/>
        <end position="961"/>
    </location>
</feature>
<keyword evidence="4" id="KW-0677">Repeat</keyword>
<dbReference type="FunFam" id="3.30.160.60:FF:000068">
    <property type="entry name" value="GLI family zinc finger 3"/>
    <property type="match status" value="1"/>
</dbReference>
<evidence type="ECO:0000256" key="12">
    <source>
        <dbReference type="SAM" id="MobiDB-lite"/>
    </source>
</evidence>
<dbReference type="Gene3D" id="3.30.160.60">
    <property type="entry name" value="Classic Zinc Finger"/>
    <property type="match status" value="5"/>
</dbReference>
<feature type="region of interest" description="Disordered" evidence="12">
    <location>
        <begin position="1099"/>
        <end position="1129"/>
    </location>
</feature>
<dbReference type="InterPro" id="IPR013087">
    <property type="entry name" value="Znf_C2H2_type"/>
</dbReference>
<dbReference type="PANTHER" id="PTHR45718:SF4">
    <property type="entry name" value="TRANSCRIPTIONAL ACTIVATOR CUBITUS INTERRUPTUS"/>
    <property type="match status" value="1"/>
</dbReference>
<dbReference type="Proteomes" id="UP000198287">
    <property type="component" value="Unassembled WGS sequence"/>
</dbReference>
<dbReference type="SMART" id="SM00355">
    <property type="entry name" value="ZnF_C2H2"/>
    <property type="match status" value="5"/>
</dbReference>
<feature type="region of interest" description="Disordered" evidence="12">
    <location>
        <begin position="605"/>
        <end position="733"/>
    </location>
</feature>
<feature type="compositionally biased region" description="Polar residues" evidence="12">
    <location>
        <begin position="695"/>
        <end position="717"/>
    </location>
</feature>
<keyword evidence="6" id="KW-0862">Zinc</keyword>
<evidence type="ECO:0000256" key="6">
    <source>
        <dbReference type="ARBA" id="ARBA00022833"/>
    </source>
</evidence>
<feature type="compositionally biased region" description="Polar residues" evidence="12">
    <location>
        <begin position="857"/>
        <end position="872"/>
    </location>
</feature>
<dbReference type="Pfam" id="PF23561">
    <property type="entry name" value="zf-C2H2_15"/>
    <property type="match status" value="1"/>
</dbReference>
<keyword evidence="3" id="KW-0479">Metal-binding</keyword>
<feature type="compositionally biased region" description="Low complexity" evidence="12">
    <location>
        <begin position="650"/>
        <end position="661"/>
    </location>
</feature>
<keyword evidence="9" id="KW-0804">Transcription</keyword>
<name>A0A226DP47_FOLCA</name>
<dbReference type="InterPro" id="IPR056436">
    <property type="entry name" value="Znf-C2H2_ZIC1-5/GLI1-3-like"/>
</dbReference>
<evidence type="ECO:0000256" key="1">
    <source>
        <dbReference type="ARBA" id="ARBA00004123"/>
    </source>
</evidence>
<dbReference type="GO" id="GO:0140297">
    <property type="term" value="F:DNA-binding transcription factor binding"/>
    <property type="evidence" value="ECO:0007669"/>
    <property type="project" value="UniProtKB-ARBA"/>
</dbReference>
<feature type="compositionally biased region" description="Low complexity" evidence="12">
    <location>
        <begin position="878"/>
        <end position="910"/>
    </location>
</feature>
<feature type="region of interest" description="Disordered" evidence="12">
    <location>
        <begin position="1260"/>
        <end position="1284"/>
    </location>
</feature>
<feature type="compositionally biased region" description="Polar residues" evidence="12">
    <location>
        <begin position="1426"/>
        <end position="1448"/>
    </location>
</feature>
<feature type="compositionally biased region" description="Basic and acidic residues" evidence="12">
    <location>
        <begin position="618"/>
        <end position="630"/>
    </location>
</feature>
<comment type="similarity">
    <text evidence="2">Belongs to the GLI C2H2-type zinc-finger protein family.</text>
</comment>
<evidence type="ECO:0000259" key="13">
    <source>
        <dbReference type="PROSITE" id="PS50157"/>
    </source>
</evidence>